<reference evidence="1" key="1">
    <citation type="journal article" date="2019" name="bioRxiv">
        <title>The Genome of the Zebra Mussel, Dreissena polymorpha: A Resource for Invasive Species Research.</title>
        <authorList>
            <person name="McCartney M.A."/>
            <person name="Auch B."/>
            <person name="Kono T."/>
            <person name="Mallez S."/>
            <person name="Zhang Y."/>
            <person name="Obille A."/>
            <person name="Becker A."/>
            <person name="Abrahante J.E."/>
            <person name="Garbe J."/>
            <person name="Badalamenti J.P."/>
            <person name="Herman A."/>
            <person name="Mangelson H."/>
            <person name="Liachko I."/>
            <person name="Sullivan S."/>
            <person name="Sone E.D."/>
            <person name="Koren S."/>
            <person name="Silverstein K.A.T."/>
            <person name="Beckman K.B."/>
            <person name="Gohl D.M."/>
        </authorList>
    </citation>
    <scope>NUCLEOTIDE SEQUENCE</scope>
    <source>
        <strain evidence="1">Duluth1</strain>
        <tissue evidence="1">Whole animal</tissue>
    </source>
</reference>
<protein>
    <submittedName>
        <fullName evidence="1">Uncharacterized protein</fullName>
    </submittedName>
</protein>
<organism evidence="1 2">
    <name type="scientific">Dreissena polymorpha</name>
    <name type="common">Zebra mussel</name>
    <name type="synonym">Mytilus polymorpha</name>
    <dbReference type="NCBI Taxonomy" id="45954"/>
    <lineage>
        <taxon>Eukaryota</taxon>
        <taxon>Metazoa</taxon>
        <taxon>Spiralia</taxon>
        <taxon>Lophotrochozoa</taxon>
        <taxon>Mollusca</taxon>
        <taxon>Bivalvia</taxon>
        <taxon>Autobranchia</taxon>
        <taxon>Heteroconchia</taxon>
        <taxon>Euheterodonta</taxon>
        <taxon>Imparidentia</taxon>
        <taxon>Neoheterodontei</taxon>
        <taxon>Myida</taxon>
        <taxon>Dreissenoidea</taxon>
        <taxon>Dreissenidae</taxon>
        <taxon>Dreissena</taxon>
    </lineage>
</organism>
<dbReference type="AlphaFoldDB" id="A0A9D4DDK1"/>
<dbReference type="EMBL" id="JAIWYP010000011">
    <property type="protein sequence ID" value="KAH3741798.1"/>
    <property type="molecule type" value="Genomic_DNA"/>
</dbReference>
<evidence type="ECO:0000313" key="1">
    <source>
        <dbReference type="EMBL" id="KAH3741798.1"/>
    </source>
</evidence>
<gene>
    <name evidence="1" type="ORF">DPMN_048526</name>
</gene>
<dbReference type="Proteomes" id="UP000828390">
    <property type="component" value="Unassembled WGS sequence"/>
</dbReference>
<name>A0A9D4DDK1_DREPO</name>
<evidence type="ECO:0000313" key="2">
    <source>
        <dbReference type="Proteomes" id="UP000828390"/>
    </source>
</evidence>
<reference evidence="1" key="2">
    <citation type="submission" date="2020-11" db="EMBL/GenBank/DDBJ databases">
        <authorList>
            <person name="McCartney M.A."/>
            <person name="Auch B."/>
            <person name="Kono T."/>
            <person name="Mallez S."/>
            <person name="Becker A."/>
            <person name="Gohl D.M."/>
            <person name="Silverstein K.A.T."/>
            <person name="Koren S."/>
            <person name="Bechman K.B."/>
            <person name="Herman A."/>
            <person name="Abrahante J.E."/>
            <person name="Garbe J."/>
        </authorList>
    </citation>
    <scope>NUCLEOTIDE SEQUENCE</scope>
    <source>
        <strain evidence="1">Duluth1</strain>
        <tissue evidence="1">Whole animal</tissue>
    </source>
</reference>
<sequence>MVEGLVPALPSQDILTPVRQSKRRVSSKTFSDFKADKVLENYSIKNSKCFTPIKGKTPLCKYSFFPKTIIEWNNLEESVVRAKAVGSFRSTVLQWD</sequence>
<comment type="caution">
    <text evidence="1">The sequence shown here is derived from an EMBL/GenBank/DDBJ whole genome shotgun (WGS) entry which is preliminary data.</text>
</comment>
<keyword evidence="2" id="KW-1185">Reference proteome</keyword>
<accession>A0A9D4DDK1</accession>
<proteinExistence type="predicted"/>